<evidence type="ECO:0000259" key="2">
    <source>
        <dbReference type="Pfam" id="PF06985"/>
    </source>
</evidence>
<sequence>MARDSKIIHQTPKVNWRNFEDDFEDSFDDDFGGDFEGDSQGPSPDLPKFEVFDHHSTLGALKRSARDCHLCALLSAYDHEYLEMDKDSSNDTTYVMKVIRADLHSDGPGVLKVQIRGARHTGATYLMDCEPKAKPLGTLRHDRTDHHEILELAKEWLNSCLTIHEACNTWSHPTGNGFLPTRLIKVSGLGTTVFLTKLCLGKDLPLGTRYLTLSHCWGGADIVKLTKDSLSSFLSDIPLQRLPQNFRDAATIALFLGCDYIWIDSLCIIQDSAEDWKHEAAAMGNVYRYSLCTIAALGAKDPYGGCFVNRRALSFTPCQLFPDSATRTGVYAENWRSRAPDWNKGSGSETLLTRGWVVQESALSPRTLYFGSEMVYWGCATCTASEADPKLPTSTSIQNTNVKQHLYDLLNKSENGDYYTFAQTWWNIITGYTSCNLTFASDRWPAISGLATIVESKSSSRLVHGLWAMNLPFELLWKVFNPRRDRRLEGDTPSWSWLSIDEPVHKMWYNMKVHFQMDPALSLQTHTGDDTKLFLRGRMVRLKWTTRYFGDGRQDYRFRFVDPAGSDADPWHGTWNPDLLPDSGWETWAVRFVVDDKVMEGAGLVLRRAEGFEEDIWTRVGAYSVQLGPLPNGRSIWELGKIQTITLT</sequence>
<reference evidence="3 4" key="1">
    <citation type="submission" date="2020-05" db="EMBL/GenBank/DDBJ databases">
        <title>Identification and distribution of gene clusters putatively required for synthesis of sphingolipid metabolism inhibitors in phylogenetically diverse species of the filamentous fungus Fusarium.</title>
        <authorList>
            <person name="Kim H.-S."/>
            <person name="Busman M."/>
            <person name="Brown D.W."/>
            <person name="Divon H."/>
            <person name="Uhlig S."/>
            <person name="Proctor R.H."/>
        </authorList>
    </citation>
    <scope>NUCLEOTIDE SEQUENCE [LARGE SCALE GENOMIC DNA]</scope>
    <source>
        <strain evidence="3 4">NRRL 20693</strain>
    </source>
</reference>
<accession>A0A8H5WT88</accession>
<dbReference type="Pfam" id="PF06985">
    <property type="entry name" value="HET"/>
    <property type="match status" value="1"/>
</dbReference>
<name>A0A8H5WT88_FUSHE</name>
<protein>
    <submittedName>
        <fullName evidence="3">Het-domain-containing protein</fullName>
    </submittedName>
</protein>
<evidence type="ECO:0000313" key="4">
    <source>
        <dbReference type="Proteomes" id="UP000567885"/>
    </source>
</evidence>
<evidence type="ECO:0000313" key="3">
    <source>
        <dbReference type="EMBL" id="KAF5669453.1"/>
    </source>
</evidence>
<dbReference type="OrthoDB" id="5362512at2759"/>
<comment type="caution">
    <text evidence="3">The sequence shown here is derived from an EMBL/GenBank/DDBJ whole genome shotgun (WGS) entry which is preliminary data.</text>
</comment>
<keyword evidence="4" id="KW-1185">Reference proteome</keyword>
<dbReference type="AlphaFoldDB" id="A0A8H5WT88"/>
<dbReference type="InterPro" id="IPR010730">
    <property type="entry name" value="HET"/>
</dbReference>
<dbReference type="EMBL" id="JAAGWQ010000083">
    <property type="protein sequence ID" value="KAF5669453.1"/>
    <property type="molecule type" value="Genomic_DNA"/>
</dbReference>
<proteinExistence type="predicted"/>
<gene>
    <name evidence="3" type="ORF">FHETE_4957</name>
</gene>
<feature type="region of interest" description="Disordered" evidence="1">
    <location>
        <begin position="25"/>
        <end position="45"/>
    </location>
</feature>
<evidence type="ECO:0000256" key="1">
    <source>
        <dbReference type="SAM" id="MobiDB-lite"/>
    </source>
</evidence>
<organism evidence="3 4">
    <name type="scientific">Fusarium heterosporum</name>
    <dbReference type="NCBI Taxonomy" id="42747"/>
    <lineage>
        <taxon>Eukaryota</taxon>
        <taxon>Fungi</taxon>
        <taxon>Dikarya</taxon>
        <taxon>Ascomycota</taxon>
        <taxon>Pezizomycotina</taxon>
        <taxon>Sordariomycetes</taxon>
        <taxon>Hypocreomycetidae</taxon>
        <taxon>Hypocreales</taxon>
        <taxon>Nectriaceae</taxon>
        <taxon>Fusarium</taxon>
        <taxon>Fusarium heterosporum species complex</taxon>
    </lineage>
</organism>
<dbReference type="PANTHER" id="PTHR33112:SF8">
    <property type="entry name" value="HETEROKARYON INCOMPATIBILITY DOMAIN-CONTAINING PROTEIN"/>
    <property type="match status" value="1"/>
</dbReference>
<feature type="domain" description="Heterokaryon incompatibility" evidence="2">
    <location>
        <begin position="210"/>
        <end position="360"/>
    </location>
</feature>
<feature type="compositionally biased region" description="Acidic residues" evidence="1">
    <location>
        <begin position="25"/>
        <end position="37"/>
    </location>
</feature>
<dbReference type="PANTHER" id="PTHR33112">
    <property type="entry name" value="DOMAIN PROTEIN, PUTATIVE-RELATED"/>
    <property type="match status" value="1"/>
</dbReference>
<dbReference type="Proteomes" id="UP000567885">
    <property type="component" value="Unassembled WGS sequence"/>
</dbReference>